<dbReference type="RefSeq" id="WP_183556221.1">
    <property type="nucleotide sequence ID" value="NZ_JACHBX010000004.1"/>
</dbReference>
<keyword evidence="3" id="KW-1185">Reference proteome</keyword>
<reference evidence="2 3" key="1">
    <citation type="submission" date="2020-08" db="EMBL/GenBank/DDBJ databases">
        <title>The Agave Microbiome: Exploring the role of microbial communities in plant adaptations to desert environments.</title>
        <authorList>
            <person name="Partida-Martinez L.P."/>
        </authorList>
    </citation>
    <scope>NUCLEOTIDE SEQUENCE [LARGE SCALE GENOMIC DNA]</scope>
    <source>
        <strain evidence="2 3">AT3.2</strain>
    </source>
</reference>
<proteinExistence type="predicted"/>
<dbReference type="InterPro" id="IPR025272">
    <property type="entry name" value="SocA_Panacea"/>
</dbReference>
<evidence type="ECO:0000313" key="3">
    <source>
        <dbReference type="Proteomes" id="UP000540787"/>
    </source>
</evidence>
<evidence type="ECO:0000259" key="1">
    <source>
        <dbReference type="Pfam" id="PF13274"/>
    </source>
</evidence>
<dbReference type="Pfam" id="PF13274">
    <property type="entry name" value="SocA_Panacea"/>
    <property type="match status" value="1"/>
</dbReference>
<protein>
    <recommendedName>
        <fullName evidence="1">Antitoxin SocA-like Panacea domain-containing protein</fullName>
    </recommendedName>
</protein>
<dbReference type="Proteomes" id="UP000540787">
    <property type="component" value="Unassembled WGS sequence"/>
</dbReference>
<feature type="domain" description="Antitoxin SocA-like Panacea" evidence="1">
    <location>
        <begin position="25"/>
        <end position="128"/>
    </location>
</feature>
<sequence>MGIDDILLYICLRYPRPQELSKARLTKMVYLADWNSCVRNGRQLTSINWYFNNFGPYVEDVVEAAKRSPMLDVMETENFYGDPKQVIRVRPDAILPRLDRPTQEILEYIIDETKGLYWSDFIRYVYATKPIAESTRYSKLDLEKFARQAGNY</sequence>
<comment type="caution">
    <text evidence="2">The sequence shown here is derived from an EMBL/GenBank/DDBJ whole genome shotgun (WGS) entry which is preliminary data.</text>
</comment>
<organism evidence="2 3">
    <name type="scientific">Massilia aurea</name>
    <dbReference type="NCBI Taxonomy" id="373040"/>
    <lineage>
        <taxon>Bacteria</taxon>
        <taxon>Pseudomonadati</taxon>
        <taxon>Pseudomonadota</taxon>
        <taxon>Betaproteobacteria</taxon>
        <taxon>Burkholderiales</taxon>
        <taxon>Oxalobacteraceae</taxon>
        <taxon>Telluria group</taxon>
        <taxon>Massilia</taxon>
    </lineage>
</organism>
<accession>A0A7W9X317</accession>
<evidence type="ECO:0000313" key="2">
    <source>
        <dbReference type="EMBL" id="MBB6135556.1"/>
    </source>
</evidence>
<name>A0A7W9X317_9BURK</name>
<dbReference type="EMBL" id="JACHBX010000004">
    <property type="protein sequence ID" value="MBB6135556.1"/>
    <property type="molecule type" value="Genomic_DNA"/>
</dbReference>
<dbReference type="AlphaFoldDB" id="A0A7W9X317"/>
<gene>
    <name evidence="2" type="ORF">HD842_003723</name>
</gene>